<accession>A0ABW6RHD4</accession>
<dbReference type="Gene3D" id="3.90.226.10">
    <property type="entry name" value="2-enoyl-CoA Hydratase, Chain A, domain 1"/>
    <property type="match status" value="1"/>
</dbReference>
<reference evidence="2 3" key="1">
    <citation type="submission" date="2024-10" db="EMBL/GenBank/DDBJ databases">
        <title>The Natural Products Discovery Center: Release of the First 8490 Sequenced Strains for Exploring Actinobacteria Biosynthetic Diversity.</title>
        <authorList>
            <person name="Kalkreuter E."/>
            <person name="Kautsar S.A."/>
            <person name="Yang D."/>
            <person name="Bader C.D."/>
            <person name="Teijaro C.N."/>
            <person name="Fluegel L."/>
            <person name="Davis C.M."/>
            <person name="Simpson J.R."/>
            <person name="Lauterbach L."/>
            <person name="Steele A.D."/>
            <person name="Gui C."/>
            <person name="Meng S."/>
            <person name="Li G."/>
            <person name="Viehrig K."/>
            <person name="Ye F."/>
            <person name="Su P."/>
            <person name="Kiefer A.F."/>
            <person name="Nichols A."/>
            <person name="Cepeda A.J."/>
            <person name="Yan W."/>
            <person name="Fan B."/>
            <person name="Jiang Y."/>
            <person name="Adhikari A."/>
            <person name="Zheng C.-J."/>
            <person name="Schuster L."/>
            <person name="Cowan T.M."/>
            <person name="Smanski M.J."/>
            <person name="Chevrette M.G."/>
            <person name="De Carvalho L.P.S."/>
            <person name="Shen B."/>
        </authorList>
    </citation>
    <scope>NUCLEOTIDE SEQUENCE [LARGE SCALE GENOMIC DNA]</scope>
    <source>
        <strain evidence="2 3">NPDC003029</strain>
    </source>
</reference>
<sequence length="279" mass="29674">MTTKGTAVQAHDRQSLTAEGGLTEGMGNGTTAKDAPGGSSSSSAATNQDASNGLCITLQLDAGRSLSELTAAVNDACNQAEERADRSVVLLRLPGPSAETRSWPGKVDIQQVNRWERAVRRLERLPTLSIAVAAGACGGPALDLLLVSDYRVGASDLRLLAPVNDGHFWPGMAVYRISQQLGAARARQIVLWGDEIDVVRAQELGLIDQITDDADSAAHTATVLMGRISDRELAIRRQLLLEAQALEFDDALGAHLAACDRELRRLASVESDRTVGDVK</sequence>
<proteinExistence type="predicted"/>
<keyword evidence="2" id="KW-0456">Lyase</keyword>
<dbReference type="InterPro" id="IPR001753">
    <property type="entry name" value="Enoyl-CoA_hydra/iso"/>
</dbReference>
<dbReference type="PANTHER" id="PTHR43459">
    <property type="entry name" value="ENOYL-COA HYDRATASE"/>
    <property type="match status" value="1"/>
</dbReference>
<dbReference type="RefSeq" id="WP_387896037.1">
    <property type="nucleotide sequence ID" value="NZ_JBIAPK010000004.1"/>
</dbReference>
<dbReference type="NCBIfam" id="NF042431">
    <property type="entry name" value="EnCoAhydt_DpgB"/>
    <property type="match status" value="1"/>
</dbReference>
<evidence type="ECO:0000313" key="3">
    <source>
        <dbReference type="Proteomes" id="UP001601976"/>
    </source>
</evidence>
<evidence type="ECO:0000256" key="1">
    <source>
        <dbReference type="SAM" id="MobiDB-lite"/>
    </source>
</evidence>
<dbReference type="SUPFAM" id="SSF52096">
    <property type="entry name" value="ClpP/crotonase"/>
    <property type="match status" value="1"/>
</dbReference>
<dbReference type="InterPro" id="IPR029045">
    <property type="entry name" value="ClpP/crotonase-like_dom_sf"/>
</dbReference>
<dbReference type="PANTHER" id="PTHR43459:SF1">
    <property type="entry name" value="EG:BACN32G11.4 PROTEIN"/>
    <property type="match status" value="1"/>
</dbReference>
<dbReference type="InterPro" id="IPR053545">
    <property type="entry name" value="Enoyl-CoA_hydratase-like"/>
</dbReference>
<dbReference type="Proteomes" id="UP001601976">
    <property type="component" value="Unassembled WGS sequence"/>
</dbReference>
<organism evidence="2 3">
    <name type="scientific">Streptomyces flavidovirens</name>
    <dbReference type="NCBI Taxonomy" id="67298"/>
    <lineage>
        <taxon>Bacteria</taxon>
        <taxon>Bacillati</taxon>
        <taxon>Actinomycetota</taxon>
        <taxon>Actinomycetes</taxon>
        <taxon>Kitasatosporales</taxon>
        <taxon>Streptomycetaceae</taxon>
        <taxon>Streptomyces</taxon>
    </lineage>
</organism>
<comment type="caution">
    <text evidence="2">The sequence shown here is derived from an EMBL/GenBank/DDBJ whole genome shotgun (WGS) entry which is preliminary data.</text>
</comment>
<keyword evidence="3" id="KW-1185">Reference proteome</keyword>
<dbReference type="Pfam" id="PF00378">
    <property type="entry name" value="ECH_1"/>
    <property type="match status" value="1"/>
</dbReference>
<dbReference type="EMBL" id="JBIAPK010000004">
    <property type="protein sequence ID" value="MFF3340401.1"/>
    <property type="molecule type" value="Genomic_DNA"/>
</dbReference>
<name>A0ABW6RHD4_9ACTN</name>
<dbReference type="GO" id="GO:0004300">
    <property type="term" value="F:enoyl-CoA hydratase activity"/>
    <property type="evidence" value="ECO:0007669"/>
    <property type="project" value="UniProtKB-EC"/>
</dbReference>
<dbReference type="CDD" id="cd06558">
    <property type="entry name" value="crotonase-like"/>
    <property type="match status" value="1"/>
</dbReference>
<evidence type="ECO:0000313" key="2">
    <source>
        <dbReference type="EMBL" id="MFF3340401.1"/>
    </source>
</evidence>
<dbReference type="EC" id="4.2.1.17" evidence="2"/>
<protein>
    <submittedName>
        <fullName evidence="2">Enoyl-CoA-hydratase DpgB</fullName>
        <ecNumber evidence="2">4.2.1.17</ecNumber>
    </submittedName>
</protein>
<gene>
    <name evidence="2" type="primary">dpgB</name>
    <name evidence="2" type="ORF">ACFYWW_16945</name>
</gene>
<feature type="region of interest" description="Disordered" evidence="1">
    <location>
        <begin position="1"/>
        <end position="46"/>
    </location>
</feature>